<dbReference type="RefSeq" id="XP_018478293.1">
    <property type="nucleotide sequence ID" value="XM_018622791.2"/>
</dbReference>
<evidence type="ECO:0000313" key="2">
    <source>
        <dbReference type="RefSeq" id="XP_018478293.1"/>
    </source>
</evidence>
<keyword evidence="1" id="KW-1185">Reference proteome</keyword>
<name>A0A6J0N2V1_RAPSA</name>
<dbReference type="Proteomes" id="UP000504610">
    <property type="component" value="Chromosome 4"/>
</dbReference>
<gene>
    <name evidence="2" type="primary">LOC108849249</name>
</gene>
<protein>
    <submittedName>
        <fullName evidence="2">Uncharacterized protein LOC108849249</fullName>
    </submittedName>
</protein>
<dbReference type="GeneID" id="108849249"/>
<organism evidence="1 2">
    <name type="scientific">Raphanus sativus</name>
    <name type="common">Radish</name>
    <name type="synonym">Raphanus raphanistrum var. sativus</name>
    <dbReference type="NCBI Taxonomy" id="3726"/>
    <lineage>
        <taxon>Eukaryota</taxon>
        <taxon>Viridiplantae</taxon>
        <taxon>Streptophyta</taxon>
        <taxon>Embryophyta</taxon>
        <taxon>Tracheophyta</taxon>
        <taxon>Spermatophyta</taxon>
        <taxon>Magnoliopsida</taxon>
        <taxon>eudicotyledons</taxon>
        <taxon>Gunneridae</taxon>
        <taxon>Pentapetalae</taxon>
        <taxon>rosids</taxon>
        <taxon>malvids</taxon>
        <taxon>Brassicales</taxon>
        <taxon>Brassicaceae</taxon>
        <taxon>Brassiceae</taxon>
        <taxon>Raphanus</taxon>
    </lineage>
</organism>
<sequence length="111" mass="12778">MIPYATVEDGVRTGAIRLRLVRLVQDSNLRVKNSFSYMFRCYRDVMKMFILVFGSLQLVSYPSIQKWIAITIYDGDRSTVSGLLLGFIDSSIANGDYQFQKKLLQQIKDKL</sequence>
<accession>A0A6J0N2V1</accession>
<reference evidence="1" key="1">
    <citation type="journal article" date="2019" name="Database">
        <title>The radish genome database (RadishGD): an integrated information resource for radish genomics.</title>
        <authorList>
            <person name="Yu H.J."/>
            <person name="Baek S."/>
            <person name="Lee Y.J."/>
            <person name="Cho A."/>
            <person name="Mun J.H."/>
        </authorList>
    </citation>
    <scope>NUCLEOTIDE SEQUENCE [LARGE SCALE GENOMIC DNA]</scope>
    <source>
        <strain evidence="1">cv. WK10039</strain>
    </source>
</reference>
<evidence type="ECO:0000313" key="1">
    <source>
        <dbReference type="Proteomes" id="UP000504610"/>
    </source>
</evidence>
<dbReference type="KEGG" id="rsz:108849249"/>
<proteinExistence type="predicted"/>
<dbReference type="AlphaFoldDB" id="A0A6J0N2V1"/>
<reference evidence="2" key="2">
    <citation type="submission" date="2025-08" db="UniProtKB">
        <authorList>
            <consortium name="RefSeq"/>
        </authorList>
    </citation>
    <scope>IDENTIFICATION</scope>
    <source>
        <tissue evidence="2">Leaf</tissue>
    </source>
</reference>
<dbReference type="OrthoDB" id="1658724at2759"/>